<evidence type="ECO:0000256" key="2">
    <source>
        <dbReference type="SAM" id="Phobius"/>
    </source>
</evidence>
<keyword evidence="2" id="KW-0472">Membrane</keyword>
<dbReference type="PANTHER" id="PTHR11439">
    <property type="entry name" value="GAG-POL-RELATED RETROTRANSPOSON"/>
    <property type="match status" value="1"/>
</dbReference>
<dbReference type="Pfam" id="PF07727">
    <property type="entry name" value="RVT_2"/>
    <property type="match status" value="1"/>
</dbReference>
<feature type="domain" description="Reverse transcriptase Ty1/copia-type" evidence="3">
    <location>
        <begin position="209"/>
        <end position="314"/>
    </location>
</feature>
<keyword evidence="2" id="KW-1133">Transmembrane helix</keyword>
<dbReference type="InterPro" id="IPR043502">
    <property type="entry name" value="DNA/RNA_pol_sf"/>
</dbReference>
<dbReference type="SUPFAM" id="SSF56672">
    <property type="entry name" value="DNA/RNA polymerases"/>
    <property type="match status" value="1"/>
</dbReference>
<evidence type="ECO:0000256" key="1">
    <source>
        <dbReference type="SAM" id="MobiDB-lite"/>
    </source>
</evidence>
<organism evidence="4 5">
    <name type="scientific">Sesamum angolense</name>
    <dbReference type="NCBI Taxonomy" id="2727404"/>
    <lineage>
        <taxon>Eukaryota</taxon>
        <taxon>Viridiplantae</taxon>
        <taxon>Streptophyta</taxon>
        <taxon>Embryophyta</taxon>
        <taxon>Tracheophyta</taxon>
        <taxon>Spermatophyta</taxon>
        <taxon>Magnoliopsida</taxon>
        <taxon>eudicotyledons</taxon>
        <taxon>Gunneridae</taxon>
        <taxon>Pentapetalae</taxon>
        <taxon>asterids</taxon>
        <taxon>lamiids</taxon>
        <taxon>Lamiales</taxon>
        <taxon>Pedaliaceae</taxon>
        <taxon>Sesamum</taxon>
    </lineage>
</organism>
<sequence length="479" mass="54106">MGATCLFFGRILLVSLVPSYSLLYLMAQIFLFAFGFSRLPQCVHFFSLTLVLPISACPSATASTKLLKFTKGKVLQDPLQVNFAHALDDFADTVISDSQTHSTPVYEPFAPSSPMNPPPSVLTSSTHSLPPAPRRTQWHVTPPAWLRDYICNHSYHSTDPCTPSMFNPAHKSFLANVAAIQEPWSSAQACQDERWNATMQHELDALELNQTWDLCDFLANKNAIGSRWVYKVKLLLDGLVDRYKASLVAKGYSQIEGVDYFDSFSPIAKTVIVRLFLAIASSYSWPISQLDVNNAFLHGHLEEEVYMLPPEGYLRAWPGQVNQAKYLHDILVDCNVLDARATATPFPPGIKFDNSTGALLSSHDRYRRLVARLLYLGFSRPDISFAVQQLSQFLQHPRVPHRDTAMYLLHYLKGDPLISWKTKKQATVSRSSAEAEYSSMTSTVCKLLWIRYLLHEFWISPLLPIPFWCDNKTAIHIRC</sequence>
<protein>
    <submittedName>
        <fullName evidence="4">Retrovirus-related Pol polyprotein from transposon RE1</fullName>
    </submittedName>
</protein>
<dbReference type="PANTHER" id="PTHR11439:SF511">
    <property type="match status" value="1"/>
</dbReference>
<evidence type="ECO:0000259" key="3">
    <source>
        <dbReference type="Pfam" id="PF07727"/>
    </source>
</evidence>
<name>A0AAE1W7J4_9LAMI</name>
<reference evidence="4" key="1">
    <citation type="submission" date="2020-06" db="EMBL/GenBank/DDBJ databases">
        <authorList>
            <person name="Li T."/>
            <person name="Hu X."/>
            <person name="Zhang T."/>
            <person name="Song X."/>
            <person name="Zhang H."/>
            <person name="Dai N."/>
            <person name="Sheng W."/>
            <person name="Hou X."/>
            <person name="Wei L."/>
        </authorList>
    </citation>
    <scope>NUCLEOTIDE SEQUENCE</scope>
    <source>
        <strain evidence="4">K16</strain>
        <tissue evidence="4">Leaf</tissue>
    </source>
</reference>
<dbReference type="EMBL" id="JACGWL010000014">
    <property type="protein sequence ID" value="KAK4388215.1"/>
    <property type="molecule type" value="Genomic_DNA"/>
</dbReference>
<feature type="transmembrane region" description="Helical" evidence="2">
    <location>
        <begin position="12"/>
        <end position="36"/>
    </location>
</feature>
<evidence type="ECO:0000313" key="5">
    <source>
        <dbReference type="Proteomes" id="UP001289374"/>
    </source>
</evidence>
<keyword evidence="2" id="KW-0812">Transmembrane</keyword>
<evidence type="ECO:0000313" key="4">
    <source>
        <dbReference type="EMBL" id="KAK4388215.1"/>
    </source>
</evidence>
<comment type="caution">
    <text evidence="4">The sequence shown here is derived from an EMBL/GenBank/DDBJ whole genome shotgun (WGS) entry which is preliminary data.</text>
</comment>
<gene>
    <name evidence="4" type="ORF">Sango_2428100</name>
</gene>
<dbReference type="Proteomes" id="UP001289374">
    <property type="component" value="Unassembled WGS sequence"/>
</dbReference>
<dbReference type="CDD" id="cd09272">
    <property type="entry name" value="RNase_HI_RT_Ty1"/>
    <property type="match status" value="1"/>
</dbReference>
<keyword evidence="5" id="KW-1185">Reference proteome</keyword>
<dbReference type="InterPro" id="IPR013103">
    <property type="entry name" value="RVT_2"/>
</dbReference>
<feature type="region of interest" description="Disordered" evidence="1">
    <location>
        <begin position="109"/>
        <end position="135"/>
    </location>
</feature>
<proteinExistence type="predicted"/>
<accession>A0AAE1W7J4</accession>
<dbReference type="AlphaFoldDB" id="A0AAE1W7J4"/>
<reference evidence="4" key="2">
    <citation type="journal article" date="2024" name="Plant">
        <title>Genomic evolution and insights into agronomic trait innovations of Sesamum species.</title>
        <authorList>
            <person name="Miao H."/>
            <person name="Wang L."/>
            <person name="Qu L."/>
            <person name="Liu H."/>
            <person name="Sun Y."/>
            <person name="Le M."/>
            <person name="Wang Q."/>
            <person name="Wei S."/>
            <person name="Zheng Y."/>
            <person name="Lin W."/>
            <person name="Duan Y."/>
            <person name="Cao H."/>
            <person name="Xiong S."/>
            <person name="Wang X."/>
            <person name="Wei L."/>
            <person name="Li C."/>
            <person name="Ma Q."/>
            <person name="Ju M."/>
            <person name="Zhao R."/>
            <person name="Li G."/>
            <person name="Mu C."/>
            <person name="Tian Q."/>
            <person name="Mei H."/>
            <person name="Zhang T."/>
            <person name="Gao T."/>
            <person name="Zhang H."/>
        </authorList>
    </citation>
    <scope>NUCLEOTIDE SEQUENCE</scope>
    <source>
        <strain evidence="4">K16</strain>
    </source>
</reference>